<protein>
    <recommendedName>
        <fullName evidence="4">Gametogenetin-binding protein 2</fullName>
    </recommendedName>
</protein>
<accession>A0A914BI20</accession>
<organism evidence="2 3">
    <name type="scientific">Patiria miniata</name>
    <name type="common">Bat star</name>
    <name type="synonym">Asterina miniata</name>
    <dbReference type="NCBI Taxonomy" id="46514"/>
    <lineage>
        <taxon>Eukaryota</taxon>
        <taxon>Metazoa</taxon>
        <taxon>Echinodermata</taxon>
        <taxon>Eleutherozoa</taxon>
        <taxon>Asterozoa</taxon>
        <taxon>Asteroidea</taxon>
        <taxon>Valvatacea</taxon>
        <taxon>Valvatida</taxon>
        <taxon>Asterinidae</taxon>
        <taxon>Patiria</taxon>
    </lineage>
</organism>
<dbReference type="GO" id="GO:0005634">
    <property type="term" value="C:nucleus"/>
    <property type="evidence" value="ECO:0007669"/>
    <property type="project" value="TreeGrafter"/>
</dbReference>
<dbReference type="PANTHER" id="PTHR13601:SF2">
    <property type="entry name" value="GAMETOGENETIN-BINDING PROTEIN 2"/>
    <property type="match status" value="1"/>
</dbReference>
<evidence type="ECO:0000313" key="2">
    <source>
        <dbReference type="EnsemblMetazoa" id="XP_038075545.1"/>
    </source>
</evidence>
<sequence length="747" mass="84968">MTHETAENPSEGALATLPIFDREFRVFGPPVVSEAIKRHQKELQAEPRKWKSLRGCWMEPMGLAKLVGVCPKVGTCNVNNPYLFKRRQLPLTADGSLTMVMELSDIKYDQCDHSKGKNRNRHAEIDSFIEKYNDLSRDELAAAVMIPSKELFGHTMQERVPCVGCRRSMEQMFTRLRDQHHVRALEPLVITGHSELSLVTELLYDPRKMYSLFHLHGSKLDDLVNTLHKNKKNRRCLLHSLDNHKTKQISTWIDIWEVMEKPCREEVTFVLASSLHSTTEAYLRKHRFCGECKTKVMRAYSILVGEVQPCEEKGYCSALYEGIRCCPRDKHIHLLCETDFIGRLIARAEPELNGIRRERHAKTIDIAQEEVLTCLGIHIFERLHKIWQSLRAEEQTFLLLFHAGVQKLEKALEMALEAKQGMSKLEQVCEEITEADRLKQQKRDQKKQRRKARKKNKNTAEGGEAEEEGRGHLEEPGEGKVEHKCQQEGSGEGKCLCDNDENDNTDVPCKACDAHYKTSPAPDDPRHTLRNDPDYSSGIDCGEDCGHSSRESSEVACSEGMCNHDVGSIQGEDLQEDSCGQDLSQEQDEICVDSTVCHSTSDSTVCPCDHRSSSQHSKCDGGKPLDCVHCDEEQESQVTEEVDQVKKICQCSTEAQLRRAVGWTSTLLDMLEGSCSSDDEPVISPEEIRRFRDSHKSLDRQRKKLRAKIRHRYNKKFALRQGATNQGDGFTVQIQSLVQEIGRVTLE</sequence>
<dbReference type="GeneID" id="119743228"/>
<dbReference type="EnsemblMetazoa" id="XM_038219617.1">
    <property type="protein sequence ID" value="XP_038075545.1"/>
    <property type="gene ID" value="LOC119743228"/>
</dbReference>
<feature type="compositionally biased region" description="Basic and acidic residues" evidence="1">
    <location>
        <begin position="468"/>
        <end position="485"/>
    </location>
</feature>
<reference evidence="2" key="1">
    <citation type="submission" date="2022-11" db="UniProtKB">
        <authorList>
            <consortium name="EnsemblMetazoa"/>
        </authorList>
    </citation>
    <scope>IDENTIFICATION</scope>
</reference>
<proteinExistence type="predicted"/>
<evidence type="ECO:0000313" key="3">
    <source>
        <dbReference type="Proteomes" id="UP000887568"/>
    </source>
</evidence>
<dbReference type="AlphaFoldDB" id="A0A914BI20"/>
<keyword evidence="3" id="KW-1185">Reference proteome</keyword>
<evidence type="ECO:0008006" key="4">
    <source>
        <dbReference type="Google" id="ProtNLM"/>
    </source>
</evidence>
<dbReference type="PANTHER" id="PTHR13601">
    <property type="entry name" value="GAMETOGENETIN-BINDING PROTEIN 2"/>
    <property type="match status" value="1"/>
</dbReference>
<dbReference type="InterPro" id="IPR026073">
    <property type="entry name" value="GGNBP2"/>
</dbReference>
<dbReference type="GO" id="GO:0005737">
    <property type="term" value="C:cytoplasm"/>
    <property type="evidence" value="ECO:0007669"/>
    <property type="project" value="TreeGrafter"/>
</dbReference>
<dbReference type="Proteomes" id="UP000887568">
    <property type="component" value="Unplaced"/>
</dbReference>
<dbReference type="OMA" id="MMLMDLN"/>
<evidence type="ECO:0000256" key="1">
    <source>
        <dbReference type="SAM" id="MobiDB-lite"/>
    </source>
</evidence>
<name>A0A914BI20_PATMI</name>
<feature type="region of interest" description="Disordered" evidence="1">
    <location>
        <begin position="437"/>
        <end position="485"/>
    </location>
</feature>
<feature type="compositionally biased region" description="Basic residues" evidence="1">
    <location>
        <begin position="444"/>
        <end position="457"/>
    </location>
</feature>
<dbReference type="RefSeq" id="XP_038075545.1">
    <property type="nucleotide sequence ID" value="XM_038219617.1"/>
</dbReference>
<dbReference type="OrthoDB" id="2422440at2759"/>
<dbReference type="CTD" id="79893"/>